<dbReference type="Proteomes" id="UP000187203">
    <property type="component" value="Unassembled WGS sequence"/>
</dbReference>
<evidence type="ECO:0000313" key="3">
    <source>
        <dbReference type="Proteomes" id="UP000187203"/>
    </source>
</evidence>
<feature type="region of interest" description="Disordered" evidence="1">
    <location>
        <begin position="227"/>
        <end position="250"/>
    </location>
</feature>
<gene>
    <name evidence="2" type="ORF">COLO4_16714</name>
</gene>
<evidence type="ECO:0000313" key="2">
    <source>
        <dbReference type="EMBL" id="OMO93737.1"/>
    </source>
</evidence>
<dbReference type="AlphaFoldDB" id="A0A1R3JFZ6"/>
<feature type="compositionally biased region" description="Basic and acidic residues" evidence="1">
    <location>
        <begin position="99"/>
        <end position="109"/>
    </location>
</feature>
<sequence>MADLGFFSDTDESAVEEVISQAKDLCVLEQLSALNCSSFSDSVLPSDLDSRFRRLKSFPVTLSHSHTTYPKPKPKPDEDHLFDSIGHSPRRKYPSKPNPKPDEDHHFDSVGHSPRRKHPSKPSPPPSSPPPVSDSSPTSCRSFGSRLPPDSSPPQKTGCFWCSPKRLSKKNNKDRDRMLGDEFESDLASFSVKEHEKILNKLIKEQDKISREAEKIVNWAKQASMRMASPGPGIENELSHSDAEDDDPAK</sequence>
<dbReference type="EMBL" id="AWUE01016237">
    <property type="protein sequence ID" value="OMO93737.1"/>
    <property type="molecule type" value="Genomic_DNA"/>
</dbReference>
<proteinExistence type="predicted"/>
<protein>
    <submittedName>
        <fullName evidence="2">Uncharacterized protein</fullName>
    </submittedName>
</protein>
<dbReference type="PANTHER" id="PTHR35692:SF1">
    <property type="entry name" value="F26F24.11"/>
    <property type="match status" value="1"/>
</dbReference>
<keyword evidence="3" id="KW-1185">Reference proteome</keyword>
<feature type="compositionally biased region" description="Basic and acidic residues" evidence="1">
    <location>
        <begin position="237"/>
        <end position="250"/>
    </location>
</feature>
<comment type="caution">
    <text evidence="2">The sequence shown here is derived from an EMBL/GenBank/DDBJ whole genome shotgun (WGS) entry which is preliminary data.</text>
</comment>
<name>A0A1R3JFZ6_9ROSI</name>
<evidence type="ECO:0000256" key="1">
    <source>
        <dbReference type="SAM" id="MobiDB-lite"/>
    </source>
</evidence>
<feature type="region of interest" description="Disordered" evidence="1">
    <location>
        <begin position="63"/>
        <end position="177"/>
    </location>
</feature>
<dbReference type="OrthoDB" id="1936256at2759"/>
<accession>A0A1R3JFZ6</accession>
<reference evidence="3" key="1">
    <citation type="submission" date="2013-09" db="EMBL/GenBank/DDBJ databases">
        <title>Corchorus olitorius genome sequencing.</title>
        <authorList>
            <person name="Alam M."/>
            <person name="Haque M.S."/>
            <person name="Islam M.S."/>
            <person name="Emdad E.M."/>
            <person name="Islam M.M."/>
            <person name="Ahmed B."/>
            <person name="Halim A."/>
            <person name="Hossen Q.M.M."/>
            <person name="Hossain M.Z."/>
            <person name="Ahmed R."/>
            <person name="Khan M.M."/>
            <person name="Islam R."/>
            <person name="Rashid M.M."/>
            <person name="Khan S.A."/>
            <person name="Rahman M.S."/>
            <person name="Alam M."/>
            <person name="Yahiya A.S."/>
            <person name="Khan M.S."/>
            <person name="Azam M.S."/>
            <person name="Haque T."/>
            <person name="Lashkar M.Z.H."/>
            <person name="Akhand A.I."/>
            <person name="Morshed G."/>
            <person name="Roy S."/>
            <person name="Uddin K.S."/>
            <person name="Rabeya T."/>
            <person name="Hossain A.S."/>
            <person name="Chowdhury A."/>
            <person name="Snigdha A.R."/>
            <person name="Mortoza M.S."/>
            <person name="Matin S.A."/>
            <person name="Hoque S.M.E."/>
            <person name="Islam M.K."/>
            <person name="Roy D.K."/>
            <person name="Haider R."/>
            <person name="Moosa M.M."/>
            <person name="Elias S.M."/>
            <person name="Hasan A.M."/>
            <person name="Jahan S."/>
            <person name="Shafiuddin M."/>
            <person name="Mahmood N."/>
            <person name="Shommy N.S."/>
        </authorList>
    </citation>
    <scope>NUCLEOTIDE SEQUENCE [LARGE SCALE GENOMIC DNA]</scope>
    <source>
        <strain evidence="3">cv. O-4</strain>
    </source>
</reference>
<organism evidence="2 3">
    <name type="scientific">Corchorus olitorius</name>
    <dbReference type="NCBI Taxonomy" id="93759"/>
    <lineage>
        <taxon>Eukaryota</taxon>
        <taxon>Viridiplantae</taxon>
        <taxon>Streptophyta</taxon>
        <taxon>Embryophyta</taxon>
        <taxon>Tracheophyta</taxon>
        <taxon>Spermatophyta</taxon>
        <taxon>Magnoliopsida</taxon>
        <taxon>eudicotyledons</taxon>
        <taxon>Gunneridae</taxon>
        <taxon>Pentapetalae</taxon>
        <taxon>rosids</taxon>
        <taxon>malvids</taxon>
        <taxon>Malvales</taxon>
        <taxon>Malvaceae</taxon>
        <taxon>Grewioideae</taxon>
        <taxon>Apeibeae</taxon>
        <taxon>Corchorus</taxon>
    </lineage>
</organism>
<feature type="compositionally biased region" description="Pro residues" evidence="1">
    <location>
        <begin position="121"/>
        <end position="132"/>
    </location>
</feature>
<dbReference type="PANTHER" id="PTHR35692">
    <property type="entry name" value="F26F24.11"/>
    <property type="match status" value="1"/>
</dbReference>
<dbReference type="STRING" id="93759.A0A1R3JFZ6"/>